<evidence type="ECO:0000256" key="2">
    <source>
        <dbReference type="SAM" id="Phobius"/>
    </source>
</evidence>
<feature type="compositionally biased region" description="Polar residues" evidence="1">
    <location>
        <begin position="286"/>
        <end position="306"/>
    </location>
</feature>
<name>A0ABM1HXC5_POLDO</name>
<accession>A0ABM1HXC5</accession>
<feature type="compositionally biased region" description="Basic and acidic residues" evidence="1">
    <location>
        <begin position="224"/>
        <end position="237"/>
    </location>
</feature>
<feature type="region of interest" description="Disordered" evidence="1">
    <location>
        <begin position="224"/>
        <end position="243"/>
    </location>
</feature>
<keyword evidence="3" id="KW-1185">Reference proteome</keyword>
<dbReference type="InterPro" id="IPR037645">
    <property type="entry name" value="KCT2"/>
</dbReference>
<keyword evidence="2" id="KW-1133">Transmembrane helix</keyword>
<dbReference type="PANTHER" id="PTHR16502:SF0">
    <property type="entry name" value="KERATINOCYTE-ASSOCIATED TRANSMEMBRANE PROTEIN 2"/>
    <property type="match status" value="1"/>
</dbReference>
<evidence type="ECO:0000256" key="1">
    <source>
        <dbReference type="SAM" id="MobiDB-lite"/>
    </source>
</evidence>
<sequence>MEDFFRIIYAFCIIFIRFPLYYLAPLQNELNTYDDHIACNKSFKDIVYKSESTMECDSLKYPSNLEELNITEDNVKEFLCLGMYDTVFKMCSHRLMKPLEKITSPKIFDSTIGDLVKSYQINDPTKLSQNLCNALIGYKVYYKDVKPVLTKLIDKLQRPEVCFSICFNFESNLKTPLCAMLAWINKMDHDIEDLITNATGDDDIYYKEQPKIEHTTVNLKHLEKEMKNSKTPNDEKPTASTISTNNVKKVIIINNNNTNTNSIPNKQLPQSKGNPTKINDKENLSKSDPTVKTTTQSTSNPLINNNESHDKPNSLSKETDKKLVDDNNNSQEPPPNLEEDDLESKKKDKVDPEKNWITEKSVNQLVTETKFTEAYDNLNIIISTESNVAADNSLIGSNSQKMAPTEDIDLPGDIDNPSESMSEPSEQRTHFENDEESHFLFYFAVITIGFIGGYTGYHNKKKLLAIVLKGRRSKNNRGRRRSGSPKYRKLDCTLEEAVTSQCNANVTHVIY</sequence>
<keyword evidence="2" id="KW-0472">Membrane</keyword>
<organism evidence="3 4">
    <name type="scientific">Polistes dominula</name>
    <name type="common">European paper wasp</name>
    <name type="synonym">Vespa dominula</name>
    <dbReference type="NCBI Taxonomy" id="743375"/>
    <lineage>
        <taxon>Eukaryota</taxon>
        <taxon>Metazoa</taxon>
        <taxon>Ecdysozoa</taxon>
        <taxon>Arthropoda</taxon>
        <taxon>Hexapoda</taxon>
        <taxon>Insecta</taxon>
        <taxon>Pterygota</taxon>
        <taxon>Neoptera</taxon>
        <taxon>Endopterygota</taxon>
        <taxon>Hymenoptera</taxon>
        <taxon>Apocrita</taxon>
        <taxon>Aculeata</taxon>
        <taxon>Vespoidea</taxon>
        <taxon>Vespidae</taxon>
        <taxon>Polistinae</taxon>
        <taxon>Polistini</taxon>
        <taxon>Polistes</taxon>
    </lineage>
</organism>
<gene>
    <name evidence="4" type="primary">LOC107064437</name>
</gene>
<keyword evidence="2" id="KW-0812">Transmembrane</keyword>
<evidence type="ECO:0000313" key="4">
    <source>
        <dbReference type="RefSeq" id="XP_015172612.1"/>
    </source>
</evidence>
<dbReference type="Proteomes" id="UP000694924">
    <property type="component" value="Unplaced"/>
</dbReference>
<feature type="compositionally biased region" description="Polar residues" evidence="1">
    <location>
        <begin position="264"/>
        <end position="277"/>
    </location>
</feature>
<proteinExistence type="predicted"/>
<feature type="region of interest" description="Disordered" evidence="1">
    <location>
        <begin position="256"/>
        <end position="351"/>
    </location>
</feature>
<protein>
    <submittedName>
        <fullName evidence="4">Uncharacterized protein LOC107064437</fullName>
    </submittedName>
</protein>
<reference evidence="4" key="1">
    <citation type="submission" date="2025-08" db="UniProtKB">
        <authorList>
            <consortium name="RefSeq"/>
        </authorList>
    </citation>
    <scope>IDENTIFICATION</scope>
    <source>
        <tissue evidence="4">Whole body</tissue>
    </source>
</reference>
<feature type="region of interest" description="Disordered" evidence="1">
    <location>
        <begin position="397"/>
        <end position="431"/>
    </location>
</feature>
<dbReference type="RefSeq" id="XP_015172612.1">
    <property type="nucleotide sequence ID" value="XM_015317126.1"/>
</dbReference>
<dbReference type="GeneID" id="107064437"/>
<dbReference type="PANTHER" id="PTHR16502">
    <property type="entry name" value="KERATINOCYTE-ASSOCIATED TRANSMEMBRANE PROTEIN 2"/>
    <property type="match status" value="1"/>
</dbReference>
<feature type="transmembrane region" description="Helical" evidence="2">
    <location>
        <begin position="7"/>
        <end position="24"/>
    </location>
</feature>
<evidence type="ECO:0000313" key="3">
    <source>
        <dbReference type="Proteomes" id="UP000694924"/>
    </source>
</evidence>
<feature type="compositionally biased region" description="Basic and acidic residues" evidence="1">
    <location>
        <begin position="307"/>
        <end position="325"/>
    </location>
</feature>
<feature type="transmembrane region" description="Helical" evidence="2">
    <location>
        <begin position="439"/>
        <end position="457"/>
    </location>
</feature>